<sequence>MSKVQSILIVDDDEHCIELLRLALNAAGAVSILAETESEIAANHIMSNPIDLVVLDIKMPKVNGFDVLKQLRGEGDKTPVIMLSGSSYQQDIDRAYQLGCNSYFEKPGSLDDYRKFATCLVEYWSTGYVPIGA</sequence>
<dbReference type="Proteomes" id="UP000002745">
    <property type="component" value="Chromosome"/>
</dbReference>
<dbReference type="EMBL" id="CP001678">
    <property type="protein sequence ID" value="ACT60309.1"/>
    <property type="molecule type" value="Genomic_DNA"/>
</dbReference>
<organism evidence="4 5">
    <name type="scientific">Hirschia baltica (strain ATCC 49814 / DSM 5838 / IFAM 1418)</name>
    <dbReference type="NCBI Taxonomy" id="582402"/>
    <lineage>
        <taxon>Bacteria</taxon>
        <taxon>Pseudomonadati</taxon>
        <taxon>Pseudomonadota</taxon>
        <taxon>Alphaproteobacteria</taxon>
        <taxon>Hyphomonadales</taxon>
        <taxon>Hyphomonadaceae</taxon>
        <taxon>Hirschia</taxon>
    </lineage>
</organism>
<evidence type="ECO:0000313" key="5">
    <source>
        <dbReference type="Proteomes" id="UP000002745"/>
    </source>
</evidence>
<dbReference type="PROSITE" id="PS50110">
    <property type="entry name" value="RESPONSE_REGULATORY"/>
    <property type="match status" value="1"/>
</dbReference>
<dbReference type="InterPro" id="IPR050595">
    <property type="entry name" value="Bact_response_regulator"/>
</dbReference>
<gene>
    <name evidence="4" type="ordered locus">Hbal_2634</name>
</gene>
<proteinExistence type="predicted"/>
<protein>
    <submittedName>
        <fullName evidence="4">Response regulator receiver protein</fullName>
    </submittedName>
</protein>
<evidence type="ECO:0000256" key="2">
    <source>
        <dbReference type="PROSITE-ProRule" id="PRU00169"/>
    </source>
</evidence>
<feature type="domain" description="Response regulatory" evidence="3">
    <location>
        <begin position="6"/>
        <end position="121"/>
    </location>
</feature>
<dbReference type="STRING" id="582402.Hbal_2634"/>
<evidence type="ECO:0000256" key="1">
    <source>
        <dbReference type="ARBA" id="ARBA00022553"/>
    </source>
</evidence>
<dbReference type="OrthoDB" id="9793549at2"/>
<evidence type="ECO:0000259" key="3">
    <source>
        <dbReference type="PROSITE" id="PS50110"/>
    </source>
</evidence>
<evidence type="ECO:0000313" key="4">
    <source>
        <dbReference type="EMBL" id="ACT60309.1"/>
    </source>
</evidence>
<accession>C6XPP4</accession>
<dbReference type="KEGG" id="hba:Hbal_2634"/>
<dbReference type="InterPro" id="IPR011006">
    <property type="entry name" value="CheY-like_superfamily"/>
</dbReference>
<name>C6XPP4_HIRBI</name>
<dbReference type="SMART" id="SM00448">
    <property type="entry name" value="REC"/>
    <property type="match status" value="1"/>
</dbReference>
<keyword evidence="1 2" id="KW-0597">Phosphoprotein</keyword>
<dbReference type="RefSeq" id="WP_015828459.1">
    <property type="nucleotide sequence ID" value="NC_012982.1"/>
</dbReference>
<dbReference type="Pfam" id="PF00072">
    <property type="entry name" value="Response_reg"/>
    <property type="match status" value="1"/>
</dbReference>
<dbReference type="GO" id="GO:0000160">
    <property type="term" value="P:phosphorelay signal transduction system"/>
    <property type="evidence" value="ECO:0007669"/>
    <property type="project" value="InterPro"/>
</dbReference>
<dbReference type="SUPFAM" id="SSF52172">
    <property type="entry name" value="CheY-like"/>
    <property type="match status" value="1"/>
</dbReference>
<feature type="modified residue" description="4-aspartylphosphate" evidence="2">
    <location>
        <position position="56"/>
    </location>
</feature>
<dbReference type="HOGENOM" id="CLU_000445_69_12_5"/>
<dbReference type="Gene3D" id="3.40.50.2300">
    <property type="match status" value="1"/>
</dbReference>
<dbReference type="eggNOG" id="COG0745">
    <property type="taxonomic scope" value="Bacteria"/>
</dbReference>
<dbReference type="PANTHER" id="PTHR44591:SF3">
    <property type="entry name" value="RESPONSE REGULATORY DOMAIN-CONTAINING PROTEIN"/>
    <property type="match status" value="1"/>
</dbReference>
<dbReference type="PANTHER" id="PTHR44591">
    <property type="entry name" value="STRESS RESPONSE REGULATOR PROTEIN 1"/>
    <property type="match status" value="1"/>
</dbReference>
<keyword evidence="5" id="KW-1185">Reference proteome</keyword>
<dbReference type="InterPro" id="IPR001789">
    <property type="entry name" value="Sig_transdc_resp-reg_receiver"/>
</dbReference>
<dbReference type="AlphaFoldDB" id="C6XPP4"/>
<reference evidence="5" key="1">
    <citation type="journal article" date="2011" name="J. Bacteriol.">
        <title>Genome sequences of eight morphologically diverse alphaproteobacteria.</title>
        <authorList>
            <consortium name="US DOE Joint Genome Institute"/>
            <person name="Brown P.J."/>
            <person name="Kysela D.T."/>
            <person name="Buechlein A."/>
            <person name="Hemmerich C."/>
            <person name="Brun Y.V."/>
        </authorList>
    </citation>
    <scope>NUCLEOTIDE SEQUENCE [LARGE SCALE GENOMIC DNA]</scope>
    <source>
        <strain evidence="5">ATCC 49814 / DSM 5838 / IFAM 1418</strain>
    </source>
</reference>